<reference evidence="3" key="1">
    <citation type="submission" date="2016-12" db="EMBL/GenBank/DDBJ databases">
        <authorList>
            <person name="Varghese N."/>
            <person name="Submissions S."/>
        </authorList>
    </citation>
    <scope>NUCLEOTIDE SEQUENCE [LARGE SCALE GENOMIC DNA]</scope>
    <source>
        <strain evidence="3">DSM 11544</strain>
    </source>
</reference>
<keyword evidence="3" id="KW-1185">Reference proteome</keyword>
<protein>
    <submittedName>
        <fullName evidence="2">Uncharacterized protein</fullName>
    </submittedName>
</protein>
<feature type="region of interest" description="Disordered" evidence="1">
    <location>
        <begin position="1"/>
        <end position="21"/>
    </location>
</feature>
<gene>
    <name evidence="2" type="ORF">SAMN02745215_03555</name>
</gene>
<accession>A0A1M7UDT2</accession>
<name>A0A1M7UDT2_9FIRM</name>
<evidence type="ECO:0000313" key="3">
    <source>
        <dbReference type="Proteomes" id="UP000184010"/>
    </source>
</evidence>
<dbReference type="EMBL" id="FRDN01000011">
    <property type="protein sequence ID" value="SHN81183.1"/>
    <property type="molecule type" value="Genomic_DNA"/>
</dbReference>
<evidence type="ECO:0000313" key="2">
    <source>
        <dbReference type="EMBL" id="SHN81183.1"/>
    </source>
</evidence>
<proteinExistence type="predicted"/>
<dbReference type="Proteomes" id="UP000184010">
    <property type="component" value="Unassembled WGS sequence"/>
</dbReference>
<evidence type="ECO:0000256" key="1">
    <source>
        <dbReference type="SAM" id="MobiDB-lite"/>
    </source>
</evidence>
<sequence>MSMHSNFLPLQNTMKQKSSSNQGEILCFDSYKRQKQAQHCIFCNTTSLLQNFKGKTVCSECLQHIPELFSVPSHYVT</sequence>
<organism evidence="2 3">
    <name type="scientific">Desulfitobacterium chlororespirans DSM 11544</name>
    <dbReference type="NCBI Taxonomy" id="1121395"/>
    <lineage>
        <taxon>Bacteria</taxon>
        <taxon>Bacillati</taxon>
        <taxon>Bacillota</taxon>
        <taxon>Clostridia</taxon>
        <taxon>Eubacteriales</taxon>
        <taxon>Desulfitobacteriaceae</taxon>
        <taxon>Desulfitobacterium</taxon>
    </lineage>
</organism>
<dbReference type="AlphaFoldDB" id="A0A1M7UDT2"/>